<name>A0A1T5HTD9_9BACT</name>
<evidence type="ECO:0000259" key="8">
    <source>
        <dbReference type="Pfam" id="PF01432"/>
    </source>
</evidence>
<keyword evidence="2 7" id="KW-0645">Protease</keyword>
<gene>
    <name evidence="9" type="ORF">SAMN03080601_03244</name>
</gene>
<evidence type="ECO:0000256" key="7">
    <source>
        <dbReference type="RuleBase" id="RU003435"/>
    </source>
</evidence>
<keyword evidence="4 7" id="KW-0378">Hydrolase</keyword>
<dbReference type="Proteomes" id="UP000191055">
    <property type="component" value="Unassembled WGS sequence"/>
</dbReference>
<dbReference type="EMBL" id="FUYV01000024">
    <property type="protein sequence ID" value="SKC23957.1"/>
    <property type="molecule type" value="Genomic_DNA"/>
</dbReference>
<dbReference type="InterPro" id="IPR001567">
    <property type="entry name" value="Pept_M3A_M3B_dom"/>
</dbReference>
<dbReference type="PANTHER" id="PTHR43660">
    <property type="entry name" value="DIPEPTIDYL CARBOXYPEPTIDASE"/>
    <property type="match status" value="1"/>
</dbReference>
<dbReference type="SUPFAM" id="SSF55486">
    <property type="entry name" value="Metalloproteases ('zincins'), catalytic domain"/>
    <property type="match status" value="1"/>
</dbReference>
<evidence type="ECO:0000256" key="6">
    <source>
        <dbReference type="ARBA" id="ARBA00023049"/>
    </source>
</evidence>
<organism evidence="9 10">
    <name type="scientific">Alkalitalea saponilacus</name>
    <dbReference type="NCBI Taxonomy" id="889453"/>
    <lineage>
        <taxon>Bacteria</taxon>
        <taxon>Pseudomonadati</taxon>
        <taxon>Bacteroidota</taxon>
        <taxon>Bacteroidia</taxon>
        <taxon>Marinilabiliales</taxon>
        <taxon>Marinilabiliaceae</taxon>
        <taxon>Alkalitalea</taxon>
    </lineage>
</organism>
<evidence type="ECO:0000313" key="10">
    <source>
        <dbReference type="Proteomes" id="UP000191055"/>
    </source>
</evidence>
<dbReference type="KEGG" id="asx:CDL62_14120"/>
<dbReference type="OrthoDB" id="9773538at2"/>
<dbReference type="GO" id="GO:0004222">
    <property type="term" value="F:metalloendopeptidase activity"/>
    <property type="evidence" value="ECO:0007669"/>
    <property type="project" value="InterPro"/>
</dbReference>
<dbReference type="InterPro" id="IPR024079">
    <property type="entry name" value="MetalloPept_cat_dom_sf"/>
</dbReference>
<protein>
    <submittedName>
        <fullName evidence="9">Peptidyl-dipeptidase Dcp</fullName>
    </submittedName>
</protein>
<dbReference type="Gene3D" id="1.10.1370.10">
    <property type="entry name" value="Neurolysin, domain 3"/>
    <property type="match status" value="1"/>
</dbReference>
<dbReference type="AlphaFoldDB" id="A0A1T5HTD9"/>
<keyword evidence="3 7" id="KW-0479">Metal-binding</keyword>
<keyword evidence="6 7" id="KW-0482">Metalloprotease</keyword>
<keyword evidence="10" id="KW-1185">Reference proteome</keyword>
<evidence type="ECO:0000256" key="5">
    <source>
        <dbReference type="ARBA" id="ARBA00022833"/>
    </source>
</evidence>
<keyword evidence="5 7" id="KW-0862">Zinc</keyword>
<dbReference type="FunFam" id="3.40.390.10:FF:000009">
    <property type="entry name" value="Oligopeptidase A"/>
    <property type="match status" value="1"/>
</dbReference>
<dbReference type="STRING" id="889453.SAMN03080601_03244"/>
<evidence type="ECO:0000256" key="4">
    <source>
        <dbReference type="ARBA" id="ARBA00022801"/>
    </source>
</evidence>
<dbReference type="InterPro" id="IPR024077">
    <property type="entry name" value="Neurolysin/TOP_dom2"/>
</dbReference>
<dbReference type="Gene3D" id="3.40.390.10">
    <property type="entry name" value="Collagenase (Catalytic Domain)"/>
    <property type="match status" value="1"/>
</dbReference>
<dbReference type="PANTHER" id="PTHR43660:SF1">
    <property type="entry name" value="DIPEPTIDYL CARBOXYPEPTIDASE"/>
    <property type="match status" value="1"/>
</dbReference>
<feature type="domain" description="Peptidase M3A/M3B catalytic" evidence="8">
    <location>
        <begin position="226"/>
        <end position="674"/>
    </location>
</feature>
<reference evidence="9 10" key="1">
    <citation type="submission" date="2017-02" db="EMBL/GenBank/DDBJ databases">
        <authorList>
            <person name="Peterson S.W."/>
        </authorList>
    </citation>
    <scope>NUCLEOTIDE SEQUENCE [LARGE SCALE GENOMIC DNA]</scope>
    <source>
        <strain evidence="9 10">DSM 24412</strain>
    </source>
</reference>
<evidence type="ECO:0000313" key="9">
    <source>
        <dbReference type="EMBL" id="SKC23957.1"/>
    </source>
</evidence>
<dbReference type="RefSeq" id="WP_079558907.1">
    <property type="nucleotide sequence ID" value="NZ_CP021904.1"/>
</dbReference>
<proteinExistence type="inferred from homology"/>
<dbReference type="GO" id="GO:0046872">
    <property type="term" value="F:metal ion binding"/>
    <property type="evidence" value="ECO:0007669"/>
    <property type="project" value="UniProtKB-UniRule"/>
</dbReference>
<dbReference type="InterPro" id="IPR045090">
    <property type="entry name" value="Pept_M3A_M3B"/>
</dbReference>
<dbReference type="GO" id="GO:0005829">
    <property type="term" value="C:cytosol"/>
    <property type="evidence" value="ECO:0007669"/>
    <property type="project" value="TreeGrafter"/>
</dbReference>
<dbReference type="GO" id="GO:0006508">
    <property type="term" value="P:proteolysis"/>
    <property type="evidence" value="ECO:0007669"/>
    <property type="project" value="UniProtKB-KW"/>
</dbReference>
<comment type="similarity">
    <text evidence="1 7">Belongs to the peptidase M3 family.</text>
</comment>
<sequence length="678" mass="78402">MNNILNQHFNTPYQTPPFNEIQPDFFLPAVKEAIKQGINEVREIIENSQDPDFSNTIEALERSGKQLSRISSILFNLNAAETSEAIQKAARDVSPLLSEYANDIWLNEALFEKVKTIYNNKGTLQLSQEQQTLLDKTYKGFIRKGALLDDKQKKRYRQITNELSQLSIQFGENLLAETNDYKLHITNEEELSGLPEAVIEAAAHLAKNEGKEGWMFSLHITSFMPFMKYADNRKLREQLFRAYSSRCNHNNKHDNKEIILKQTALRLEKAELLGYKSHAQYVLEERMAQTPEKVNNFLEEFYSKSFDFAKKDIEEVKAFAKKAGFNEEFQRWDFAYYSEKLKTARFQLDDEMTRPYFQLEKVKQGIFNLTKKLWGLSYKKSENIPVYHPDVEAWEVYDESGEQLSILYLDFHPRKSKQGGAWMTSFRDQHVKNGINILPQISVVCNFTEPTPTRPSLLTYNELTTFLHEFGHALHGMLSKVTYESLSGTSVYHDFVELPSQIMENWAREKDWLQEIGIHYKTGEPIPEELINNILASGNFQSGYQIIRQLSFGFNDMAWHTITEPVQSNPVEFEREAMKPTELFPLIEGTCMSTAFGHIFDGGYASGYYGYKWAEVLDADAYTMFKLHGIFDKNTAQKFRDTILSKGGTIHPMELYKAFRGQEPSIEPLLKRSGITKH</sequence>
<dbReference type="InterPro" id="IPR034005">
    <property type="entry name" value="M3A_DCP"/>
</dbReference>
<evidence type="ECO:0000256" key="3">
    <source>
        <dbReference type="ARBA" id="ARBA00022723"/>
    </source>
</evidence>
<dbReference type="CDD" id="cd06456">
    <property type="entry name" value="M3A_DCP"/>
    <property type="match status" value="1"/>
</dbReference>
<evidence type="ECO:0000256" key="1">
    <source>
        <dbReference type="ARBA" id="ARBA00006040"/>
    </source>
</evidence>
<accession>A0A1T5HTD9</accession>
<dbReference type="InterPro" id="IPR024080">
    <property type="entry name" value="Neurolysin/TOP_N"/>
</dbReference>
<dbReference type="Pfam" id="PF01432">
    <property type="entry name" value="Peptidase_M3"/>
    <property type="match status" value="1"/>
</dbReference>
<evidence type="ECO:0000256" key="2">
    <source>
        <dbReference type="ARBA" id="ARBA00022670"/>
    </source>
</evidence>
<dbReference type="GO" id="GO:0004180">
    <property type="term" value="F:carboxypeptidase activity"/>
    <property type="evidence" value="ECO:0007669"/>
    <property type="project" value="TreeGrafter"/>
</dbReference>
<dbReference type="Gene3D" id="1.20.1050.40">
    <property type="entry name" value="Endopeptidase. Chain P, domain 1"/>
    <property type="match status" value="1"/>
</dbReference>
<comment type="cofactor">
    <cofactor evidence="7">
        <name>Zn(2+)</name>
        <dbReference type="ChEBI" id="CHEBI:29105"/>
    </cofactor>
    <text evidence="7">Binds 1 zinc ion.</text>
</comment>